<dbReference type="PANTHER" id="PTHR39555:SF1">
    <property type="entry name" value="TYPE IV PILUS INNER MEMBRANE COMPONENT PILO"/>
    <property type="match status" value="1"/>
</dbReference>
<feature type="coiled-coil region" evidence="1">
    <location>
        <begin position="72"/>
        <end position="99"/>
    </location>
</feature>
<organism evidence="4 5">
    <name type="scientific">Dissulfuribacter thermophilus</name>
    <dbReference type="NCBI Taxonomy" id="1156395"/>
    <lineage>
        <taxon>Bacteria</taxon>
        <taxon>Pseudomonadati</taxon>
        <taxon>Thermodesulfobacteriota</taxon>
        <taxon>Dissulfuribacteria</taxon>
        <taxon>Dissulfuribacterales</taxon>
        <taxon>Dissulfuribacteraceae</taxon>
        <taxon>Dissulfuribacter</taxon>
    </lineage>
</organism>
<name>A0A1B9F770_9BACT</name>
<evidence type="ECO:0000256" key="3">
    <source>
        <dbReference type="SAM" id="Phobius"/>
    </source>
</evidence>
<dbReference type="PANTHER" id="PTHR39555">
    <property type="entry name" value="FIMBRIAL ASSEMBLY PROTEIN PILO-LIKE PROTEIN-RELATED"/>
    <property type="match status" value="1"/>
</dbReference>
<dbReference type="EMBL" id="MAGO01000003">
    <property type="protein sequence ID" value="OCC15740.1"/>
    <property type="molecule type" value="Genomic_DNA"/>
</dbReference>
<gene>
    <name evidence="4" type="ORF">DBT_0665</name>
</gene>
<keyword evidence="3" id="KW-0812">Transmembrane</keyword>
<evidence type="ECO:0000256" key="2">
    <source>
        <dbReference type="SAM" id="MobiDB-lite"/>
    </source>
</evidence>
<dbReference type="GO" id="GO:0043107">
    <property type="term" value="P:type IV pilus-dependent motility"/>
    <property type="evidence" value="ECO:0007669"/>
    <property type="project" value="InterPro"/>
</dbReference>
<evidence type="ECO:0000256" key="1">
    <source>
        <dbReference type="SAM" id="Coils"/>
    </source>
</evidence>
<reference evidence="4 5" key="1">
    <citation type="submission" date="2016-06" db="EMBL/GenBank/DDBJ databases">
        <title>Respiratory ammonification of nitrate coupled to the oxidation of elemental sulfur in deep-sea autotrophic thermophilic bacteria.</title>
        <authorList>
            <person name="Slobodkina G.B."/>
            <person name="Mardanov A.V."/>
            <person name="Ravin N.V."/>
            <person name="Frolova A.A."/>
            <person name="Viryasiv M.B."/>
            <person name="Chernyh N.A."/>
            <person name="Bonch-Osmolovskaya E.A."/>
            <person name="Slobodkin A.I."/>
        </authorList>
    </citation>
    <scope>NUCLEOTIDE SEQUENCE [LARGE SCALE GENOMIC DNA]</scope>
    <source>
        <strain evidence="4 5">S69</strain>
    </source>
</reference>
<dbReference type="Gene3D" id="3.30.70.60">
    <property type="match status" value="1"/>
</dbReference>
<dbReference type="RefSeq" id="WP_161939895.1">
    <property type="nucleotide sequence ID" value="NZ_MAGO01000003.1"/>
</dbReference>
<dbReference type="STRING" id="1156395.DBT_0665"/>
<proteinExistence type="predicted"/>
<dbReference type="Pfam" id="PF04350">
    <property type="entry name" value="PilO"/>
    <property type="match status" value="1"/>
</dbReference>
<keyword evidence="5" id="KW-1185">Reference proteome</keyword>
<dbReference type="AlphaFoldDB" id="A0A1B9F770"/>
<feature type="transmembrane region" description="Helical" evidence="3">
    <location>
        <begin position="25"/>
        <end position="49"/>
    </location>
</feature>
<feature type="region of interest" description="Disordered" evidence="2">
    <location>
        <begin position="189"/>
        <end position="208"/>
    </location>
</feature>
<comment type="caution">
    <text evidence="4">The sequence shown here is derived from an EMBL/GenBank/DDBJ whole genome shotgun (WGS) entry which is preliminary data.</text>
</comment>
<keyword evidence="1" id="KW-0175">Coiled coil</keyword>
<keyword evidence="3" id="KW-1133">Transmembrane helix</keyword>
<evidence type="ECO:0000313" key="4">
    <source>
        <dbReference type="EMBL" id="OCC15740.1"/>
    </source>
</evidence>
<dbReference type="InterPro" id="IPR014717">
    <property type="entry name" value="Transl_elong_EF1B/ribsomal_bS6"/>
</dbReference>
<dbReference type="GO" id="GO:0043683">
    <property type="term" value="P:type IV pilus assembly"/>
    <property type="evidence" value="ECO:0007669"/>
    <property type="project" value="InterPro"/>
</dbReference>
<evidence type="ECO:0000313" key="5">
    <source>
        <dbReference type="Proteomes" id="UP000093080"/>
    </source>
</evidence>
<dbReference type="Proteomes" id="UP000093080">
    <property type="component" value="Unassembled WGS sequence"/>
</dbReference>
<dbReference type="InterPro" id="IPR007445">
    <property type="entry name" value="PilO"/>
</dbReference>
<sequence length="259" mass="29517">MKISIKKATFKIPVGLEQYVYLMPFWQKLLICIIAFSIPCIAFWFLFLAPRLQELDGISGKIPMLRQEVLILQKKAKMIPELEAELKEMDKVLKKAMKLLPESKDIPAILTEISSLGNEEHLDFLSFRPGPEIKREFYAEIPVSLSIQGPFHNTMRFFDKITKMARIVHIRDISMGGAREEREIWSKTATAEKSPGAKTGPPLNQASGLKGQALDMQTETAPDRGPVWIISTKCTAVTYRFLTEEEQKAHRQKGRKTKK</sequence>
<protein>
    <submittedName>
        <fullName evidence="4">Type IV pilus biogenesis protein PilO</fullName>
    </submittedName>
</protein>
<accession>A0A1B9F770</accession>
<keyword evidence="3" id="KW-0472">Membrane</keyword>